<feature type="chain" id="PRO_5021194888" evidence="1">
    <location>
        <begin position="16"/>
        <end position="154"/>
    </location>
</feature>
<evidence type="ECO:0000256" key="1">
    <source>
        <dbReference type="SAM" id="SignalP"/>
    </source>
</evidence>
<accession>A0A4Y2CDZ6</accession>
<reference evidence="2 3" key="1">
    <citation type="journal article" date="2019" name="Sci. Rep.">
        <title>Orb-weaving spider Araneus ventricosus genome elucidates the spidroin gene catalogue.</title>
        <authorList>
            <person name="Kono N."/>
            <person name="Nakamura H."/>
            <person name="Ohtoshi R."/>
            <person name="Moran D.A.P."/>
            <person name="Shinohara A."/>
            <person name="Yoshida Y."/>
            <person name="Fujiwara M."/>
            <person name="Mori M."/>
            <person name="Tomita M."/>
            <person name="Arakawa K."/>
        </authorList>
    </citation>
    <scope>NUCLEOTIDE SEQUENCE [LARGE SCALE GENOMIC DNA]</scope>
</reference>
<sequence length="154" mass="17257">MLLAFALSVWVLVWSDGNEEGTSIDTWMNSARAELHLFSILHGRIKLRLPPRGKVRDGNAKVREAATHVASNELSRSNLQSTMHSKGPPKFTSPPLATSIDWWFLLYGLRLVRCENNFREKFTNGSQIVRLAGVYALMTGSRGIYMPLASHTTD</sequence>
<evidence type="ECO:0000313" key="2">
    <source>
        <dbReference type="EMBL" id="GBM02470.1"/>
    </source>
</evidence>
<proteinExistence type="predicted"/>
<keyword evidence="1" id="KW-0732">Signal</keyword>
<dbReference type="Proteomes" id="UP000499080">
    <property type="component" value="Unassembled WGS sequence"/>
</dbReference>
<keyword evidence="3" id="KW-1185">Reference proteome</keyword>
<dbReference type="AlphaFoldDB" id="A0A4Y2CDZ6"/>
<dbReference type="EMBL" id="BGPR01000180">
    <property type="protein sequence ID" value="GBM02470.1"/>
    <property type="molecule type" value="Genomic_DNA"/>
</dbReference>
<evidence type="ECO:0000313" key="3">
    <source>
        <dbReference type="Proteomes" id="UP000499080"/>
    </source>
</evidence>
<organism evidence="2 3">
    <name type="scientific">Araneus ventricosus</name>
    <name type="common">Orbweaver spider</name>
    <name type="synonym">Epeira ventricosa</name>
    <dbReference type="NCBI Taxonomy" id="182803"/>
    <lineage>
        <taxon>Eukaryota</taxon>
        <taxon>Metazoa</taxon>
        <taxon>Ecdysozoa</taxon>
        <taxon>Arthropoda</taxon>
        <taxon>Chelicerata</taxon>
        <taxon>Arachnida</taxon>
        <taxon>Araneae</taxon>
        <taxon>Araneomorphae</taxon>
        <taxon>Entelegynae</taxon>
        <taxon>Araneoidea</taxon>
        <taxon>Araneidae</taxon>
        <taxon>Araneus</taxon>
    </lineage>
</organism>
<name>A0A4Y2CDZ6_ARAVE</name>
<feature type="signal peptide" evidence="1">
    <location>
        <begin position="1"/>
        <end position="15"/>
    </location>
</feature>
<gene>
    <name evidence="2" type="ORF">AVEN_76515_1</name>
</gene>
<comment type="caution">
    <text evidence="2">The sequence shown here is derived from an EMBL/GenBank/DDBJ whole genome shotgun (WGS) entry which is preliminary data.</text>
</comment>
<protein>
    <submittedName>
        <fullName evidence="2">Uncharacterized protein</fullName>
    </submittedName>
</protein>